<reference evidence="1 2" key="1">
    <citation type="submission" date="2018-06" db="EMBL/GenBank/DDBJ databases">
        <authorList>
            <consortium name="Pathogen Informatics"/>
            <person name="Doyle S."/>
        </authorList>
    </citation>
    <scope>NUCLEOTIDE SEQUENCE [LARGE SCALE GENOMIC DNA]</scope>
    <source>
        <strain evidence="1 2">NCTC13533</strain>
    </source>
</reference>
<gene>
    <name evidence="1" type="ORF">NCTC13533_01672</name>
</gene>
<evidence type="ECO:0000313" key="2">
    <source>
        <dbReference type="Proteomes" id="UP000255224"/>
    </source>
</evidence>
<organism evidence="1 2">
    <name type="scientific">Chryseobacterium carnipullorum</name>
    <dbReference type="NCBI Taxonomy" id="1124835"/>
    <lineage>
        <taxon>Bacteria</taxon>
        <taxon>Pseudomonadati</taxon>
        <taxon>Bacteroidota</taxon>
        <taxon>Flavobacteriia</taxon>
        <taxon>Flavobacteriales</taxon>
        <taxon>Weeksellaceae</taxon>
        <taxon>Chryseobacterium group</taxon>
        <taxon>Chryseobacterium</taxon>
    </lineage>
</organism>
<evidence type="ECO:0000313" key="1">
    <source>
        <dbReference type="EMBL" id="STC94782.1"/>
    </source>
</evidence>
<sequence>MDNNTLIKANNLNTNTEIMMNLLSIERLKLF</sequence>
<proteinExistence type="predicted"/>
<dbReference type="EMBL" id="UFVQ01000003">
    <property type="protein sequence ID" value="STC94782.1"/>
    <property type="molecule type" value="Genomic_DNA"/>
</dbReference>
<name>A0A376DSK3_CHRCU</name>
<protein>
    <submittedName>
        <fullName evidence="1">Uncharacterized protein</fullName>
    </submittedName>
</protein>
<dbReference type="AlphaFoldDB" id="A0A376DSK3"/>
<accession>A0A376DSK3</accession>
<dbReference type="Proteomes" id="UP000255224">
    <property type="component" value="Unassembled WGS sequence"/>
</dbReference>